<proteinExistence type="predicted"/>
<dbReference type="InterPro" id="IPR001466">
    <property type="entry name" value="Beta-lactam-related"/>
</dbReference>
<dbReference type="SUPFAM" id="SSF56601">
    <property type="entry name" value="beta-lactamase/transpeptidase-like"/>
    <property type="match status" value="1"/>
</dbReference>
<dbReference type="Pfam" id="PF00144">
    <property type="entry name" value="Beta-lactamase"/>
    <property type="match status" value="1"/>
</dbReference>
<name>A0A2W4CSG6_9HYPH</name>
<dbReference type="InterPro" id="IPR012338">
    <property type="entry name" value="Beta-lactam/transpept-like"/>
</dbReference>
<dbReference type="EMBL" id="PCDP01000019">
    <property type="protein sequence ID" value="PZM15587.1"/>
    <property type="molecule type" value="Genomic_DNA"/>
</dbReference>
<evidence type="ECO:0000259" key="2">
    <source>
        <dbReference type="Pfam" id="PF00144"/>
    </source>
</evidence>
<dbReference type="Proteomes" id="UP000248925">
    <property type="component" value="Unassembled WGS sequence"/>
</dbReference>
<dbReference type="PANTHER" id="PTHR43283:SF14">
    <property type="entry name" value="BLL8153 PROTEIN"/>
    <property type="match status" value="1"/>
</dbReference>
<evidence type="ECO:0000313" key="4">
    <source>
        <dbReference type="Proteomes" id="UP000248925"/>
    </source>
</evidence>
<feature type="domain" description="Beta-lactamase-related" evidence="2">
    <location>
        <begin position="121"/>
        <end position="396"/>
    </location>
</feature>
<feature type="signal peptide" evidence="1">
    <location>
        <begin position="1"/>
        <end position="24"/>
    </location>
</feature>
<dbReference type="PANTHER" id="PTHR43283">
    <property type="entry name" value="BETA-LACTAMASE-RELATED"/>
    <property type="match status" value="1"/>
</dbReference>
<reference evidence="3 4" key="1">
    <citation type="journal article" date="2018" name="Sci. Rep.">
        <title>Rhizobium tumorigenes sp. nov., a novel plant tumorigenic bacterium isolated from cane gall tumors on thornless blackberry.</title>
        <authorList>
            <person name="Kuzmanovi N."/>
            <person name="Smalla K."/>
            <person name="Gronow S."/>
            <person name="PuBawska J."/>
        </authorList>
    </citation>
    <scope>NUCLEOTIDE SEQUENCE [LARGE SCALE GENOMIC DNA]</scope>
    <source>
        <strain evidence="3 4">CCBAU 85046</strain>
    </source>
</reference>
<evidence type="ECO:0000256" key="1">
    <source>
        <dbReference type="SAM" id="SignalP"/>
    </source>
</evidence>
<keyword evidence="3" id="KW-0378">Hydrolase</keyword>
<dbReference type="AlphaFoldDB" id="A0A2W4CSG6"/>
<feature type="chain" id="PRO_5016033596" evidence="1">
    <location>
        <begin position="25"/>
        <end position="426"/>
    </location>
</feature>
<keyword evidence="4" id="KW-1185">Reference proteome</keyword>
<gene>
    <name evidence="3" type="ORF">CPY51_07120</name>
</gene>
<sequence length="426" mass="47365">MFGWQSMARAVVLVLFFGLPVSHAQEAPKADPVFSNTGPNAETYGQQLGYPVGWPLDKPQNMVGDYSHFDQLAPVRTIAAAEKPSPLLRAQNEITASYPFGDTYTFATSTATLPDYLARNPATGLLIAHDQTILYEHYQYGRTDQDRFLSQSMVKTITAMLIGIAISEGAIHSVDDTAQTYVPELKGTEIGSTPIRALLHMASGIAFTEDYSGTDDNATLLHLLFGKVKISTIEAVSQFNKRIAPPDTLWHYKALDVEVLGLVLTRATHMTMSEYLQTRIWQPMGAESSATWVIDNSDQEQAFASFSATLRDYARFGLLLAHDGFWNGRQIIPRQWLIDATQPVEQGSFRAFDGATPPFGYGYLTWLFPGPNRMFWMDGLRGQHIIVDPTTHLVLVQTAVQPDTTYLPKTEVFSLWNAVLKQFATN</sequence>
<accession>A0A2W4CSG6</accession>
<keyword evidence="1" id="KW-0732">Signal</keyword>
<comment type="caution">
    <text evidence="3">The sequence shown here is derived from an EMBL/GenBank/DDBJ whole genome shotgun (WGS) entry which is preliminary data.</text>
</comment>
<evidence type="ECO:0000313" key="3">
    <source>
        <dbReference type="EMBL" id="PZM15587.1"/>
    </source>
</evidence>
<dbReference type="RefSeq" id="WP_111159588.1">
    <property type="nucleotide sequence ID" value="NZ_PCDP01000019.1"/>
</dbReference>
<dbReference type="GO" id="GO:0016787">
    <property type="term" value="F:hydrolase activity"/>
    <property type="evidence" value="ECO:0007669"/>
    <property type="project" value="UniProtKB-KW"/>
</dbReference>
<dbReference type="OrthoDB" id="9814204at2"/>
<dbReference type="InterPro" id="IPR050789">
    <property type="entry name" value="Diverse_Enzym_Activities"/>
</dbReference>
<organism evidence="3 4">
    <name type="scientific">Rhizobium tubonense</name>
    <dbReference type="NCBI Taxonomy" id="484088"/>
    <lineage>
        <taxon>Bacteria</taxon>
        <taxon>Pseudomonadati</taxon>
        <taxon>Pseudomonadota</taxon>
        <taxon>Alphaproteobacteria</taxon>
        <taxon>Hyphomicrobiales</taxon>
        <taxon>Rhizobiaceae</taxon>
        <taxon>Rhizobium/Agrobacterium group</taxon>
        <taxon>Rhizobium</taxon>
    </lineage>
</organism>
<protein>
    <submittedName>
        <fullName evidence="3">Serine hydrolase</fullName>
    </submittedName>
</protein>
<dbReference type="Gene3D" id="3.40.710.10">
    <property type="entry name" value="DD-peptidase/beta-lactamase superfamily"/>
    <property type="match status" value="1"/>
</dbReference>